<dbReference type="AlphaFoldDB" id="A0A125Q422"/>
<protein>
    <recommendedName>
        <fullName evidence="1">Carrier domain-containing protein</fullName>
    </recommendedName>
</protein>
<dbReference type="RefSeq" id="WP_062376420.1">
    <property type="nucleotide sequence ID" value="NZ_LNCD01000150.1"/>
</dbReference>
<sequence>MTDLTEWACTFVEQIDPSFSVLGKEARLGENLFTSGRLDSMALMNLLLEAEAQFGFTFTPEAFQDRRLQTIRGLAEVVENLKSVA</sequence>
<feature type="domain" description="Carrier" evidence="1">
    <location>
        <begin position="27"/>
        <end position="77"/>
    </location>
</feature>
<dbReference type="Gene3D" id="1.10.1200.10">
    <property type="entry name" value="ACP-like"/>
    <property type="match status" value="1"/>
</dbReference>
<evidence type="ECO:0000313" key="3">
    <source>
        <dbReference type="Proteomes" id="UP000068164"/>
    </source>
</evidence>
<name>A0A125Q422_9HYPH</name>
<gene>
    <name evidence="2" type="ORF">AS026_26685</name>
</gene>
<proteinExistence type="predicted"/>
<dbReference type="OrthoDB" id="7874450at2"/>
<organism evidence="2 3">
    <name type="scientific">Rhizobium altiplani</name>
    <dbReference type="NCBI Taxonomy" id="1864509"/>
    <lineage>
        <taxon>Bacteria</taxon>
        <taxon>Pseudomonadati</taxon>
        <taxon>Pseudomonadota</taxon>
        <taxon>Alphaproteobacteria</taxon>
        <taxon>Hyphomicrobiales</taxon>
        <taxon>Rhizobiaceae</taxon>
        <taxon>Rhizobium/Agrobacterium group</taxon>
        <taxon>Rhizobium</taxon>
    </lineage>
</organism>
<evidence type="ECO:0000313" key="2">
    <source>
        <dbReference type="EMBL" id="KWV40250.1"/>
    </source>
</evidence>
<dbReference type="SUPFAM" id="SSF47336">
    <property type="entry name" value="ACP-like"/>
    <property type="match status" value="1"/>
</dbReference>
<evidence type="ECO:0000259" key="1">
    <source>
        <dbReference type="Pfam" id="PF00550"/>
    </source>
</evidence>
<dbReference type="Pfam" id="PF00550">
    <property type="entry name" value="PP-binding"/>
    <property type="match status" value="1"/>
</dbReference>
<dbReference type="Proteomes" id="UP000068164">
    <property type="component" value="Unassembled WGS sequence"/>
</dbReference>
<keyword evidence="3" id="KW-1185">Reference proteome</keyword>
<reference evidence="2 3" key="1">
    <citation type="submission" date="2015-11" db="EMBL/GenBank/DDBJ databases">
        <title>Draft Genome Sequence of the Strain BR 10423 (Rhizobium sp.) isolated from nodules of Mimosa pudica.</title>
        <authorList>
            <person name="Barauna A.C."/>
            <person name="Zilli J.E."/>
            <person name="Simoes-Araujo J.L."/>
            <person name="Reis V.M."/>
            <person name="James E.K."/>
            <person name="Reis F.B.Jr."/>
            <person name="Rouws L.F."/>
            <person name="Passos S.R."/>
            <person name="Gois S.R."/>
        </authorList>
    </citation>
    <scope>NUCLEOTIDE SEQUENCE [LARGE SCALE GENOMIC DNA]</scope>
    <source>
        <strain evidence="2 3">BR10423</strain>
    </source>
</reference>
<comment type="caution">
    <text evidence="2">The sequence shown here is derived from an EMBL/GenBank/DDBJ whole genome shotgun (WGS) entry which is preliminary data.</text>
</comment>
<dbReference type="EMBL" id="LNCD01000150">
    <property type="protein sequence ID" value="KWV40250.1"/>
    <property type="molecule type" value="Genomic_DNA"/>
</dbReference>
<dbReference type="InterPro" id="IPR036736">
    <property type="entry name" value="ACP-like_sf"/>
</dbReference>
<dbReference type="InterPro" id="IPR009081">
    <property type="entry name" value="PP-bd_ACP"/>
</dbReference>
<accession>A0A125Q422</accession>